<organism evidence="9 10">
    <name type="scientific">Candidatus Wallbacteria bacterium HGW-Wallbacteria-1</name>
    <dbReference type="NCBI Taxonomy" id="2013854"/>
    <lineage>
        <taxon>Bacteria</taxon>
        <taxon>Candidatus Walliibacteriota</taxon>
    </lineage>
</organism>
<feature type="binding site" evidence="7">
    <location>
        <position position="215"/>
    </location>
    <ligand>
        <name>substrate</name>
    </ligand>
</feature>
<accession>A0A2N1PJW7</accession>
<evidence type="ECO:0000256" key="5">
    <source>
        <dbReference type="ARBA" id="ARBA00023152"/>
    </source>
</evidence>
<evidence type="ECO:0000313" key="9">
    <source>
        <dbReference type="EMBL" id="PKK88640.1"/>
    </source>
</evidence>
<evidence type="ECO:0000256" key="4">
    <source>
        <dbReference type="ARBA" id="ARBA00022490"/>
    </source>
</evidence>
<dbReference type="Gene3D" id="3.20.20.70">
    <property type="entry name" value="Aldolase class I"/>
    <property type="match status" value="1"/>
</dbReference>
<evidence type="ECO:0000256" key="8">
    <source>
        <dbReference type="RuleBase" id="RU363013"/>
    </source>
</evidence>
<comment type="function">
    <text evidence="7">Involved in the gluconeogenesis. Catalyzes stereospecifically the conversion of dihydroxyacetone phosphate (DHAP) to D-glyceraldehyde-3-phosphate (G3P).</text>
</comment>
<dbReference type="GO" id="GO:0004807">
    <property type="term" value="F:triose-phosphate isomerase activity"/>
    <property type="evidence" value="ECO:0007669"/>
    <property type="project" value="UniProtKB-UniRule"/>
</dbReference>
<comment type="subunit">
    <text evidence="7 8">Homodimer.</text>
</comment>
<comment type="subcellular location">
    <subcellularLocation>
        <location evidence="7 8">Cytoplasm</location>
    </subcellularLocation>
</comment>
<reference evidence="9 10" key="1">
    <citation type="journal article" date="2017" name="ISME J.">
        <title>Potential for microbial H2 and metal transformations associated with novel bacteria and archaea in deep terrestrial subsurface sediments.</title>
        <authorList>
            <person name="Hernsdorf A.W."/>
            <person name="Amano Y."/>
            <person name="Miyakawa K."/>
            <person name="Ise K."/>
            <person name="Suzuki Y."/>
            <person name="Anantharaman K."/>
            <person name="Probst A."/>
            <person name="Burstein D."/>
            <person name="Thomas B.C."/>
            <person name="Banfield J.F."/>
        </authorList>
    </citation>
    <scope>NUCLEOTIDE SEQUENCE [LARGE SCALE GENOMIC DNA]</scope>
    <source>
        <strain evidence="9">HGW-Wallbacteria-1</strain>
    </source>
</reference>
<comment type="catalytic activity">
    <reaction evidence="7 8">
        <text>D-glyceraldehyde 3-phosphate = dihydroxyacetone phosphate</text>
        <dbReference type="Rhea" id="RHEA:18585"/>
        <dbReference type="ChEBI" id="CHEBI:57642"/>
        <dbReference type="ChEBI" id="CHEBI:59776"/>
        <dbReference type="EC" id="5.3.1.1"/>
    </reaction>
</comment>
<dbReference type="PANTHER" id="PTHR21139:SF42">
    <property type="entry name" value="TRIOSEPHOSPHATE ISOMERASE"/>
    <property type="match status" value="1"/>
</dbReference>
<name>A0A2N1PJW7_9BACT</name>
<dbReference type="EMBL" id="PGXC01000039">
    <property type="protein sequence ID" value="PKK88640.1"/>
    <property type="molecule type" value="Genomic_DNA"/>
</dbReference>
<feature type="active site" description="Electrophile" evidence="7">
    <location>
        <position position="141"/>
    </location>
</feature>
<dbReference type="PROSITE" id="PS00171">
    <property type="entry name" value="TIM_1"/>
    <property type="match status" value="1"/>
</dbReference>
<evidence type="ECO:0000256" key="3">
    <source>
        <dbReference type="ARBA" id="ARBA00022432"/>
    </source>
</evidence>
<dbReference type="GO" id="GO:0046166">
    <property type="term" value="P:glyceraldehyde-3-phosphate biosynthetic process"/>
    <property type="evidence" value="ECO:0007669"/>
    <property type="project" value="TreeGrafter"/>
</dbReference>
<feature type="binding site" evidence="7">
    <location>
        <begin position="275"/>
        <end position="276"/>
    </location>
    <ligand>
        <name>substrate</name>
    </ligand>
</feature>
<evidence type="ECO:0000256" key="6">
    <source>
        <dbReference type="ARBA" id="ARBA00023235"/>
    </source>
</evidence>
<feature type="active site" description="Proton acceptor" evidence="7">
    <location>
        <position position="209"/>
    </location>
</feature>
<comment type="pathway">
    <text evidence="7 8">Carbohydrate biosynthesis; gluconeogenesis.</text>
</comment>
<protein>
    <recommendedName>
        <fullName evidence="7 8">Triosephosphate isomerase</fullName>
        <shortName evidence="7">TIM</shortName>
        <shortName evidence="7">TPI</shortName>
        <ecNumber evidence="7 8">5.3.1.1</ecNumber>
    </recommendedName>
    <alternativeName>
        <fullName evidence="7">Triose-phosphate isomerase</fullName>
    </alternativeName>
</protein>
<feature type="binding site" evidence="7">
    <location>
        <begin position="48"/>
        <end position="50"/>
    </location>
    <ligand>
        <name>substrate</name>
    </ligand>
</feature>
<evidence type="ECO:0000256" key="7">
    <source>
        <dbReference type="HAMAP-Rule" id="MF_00147"/>
    </source>
</evidence>
<feature type="binding site" evidence="7">
    <location>
        <position position="254"/>
    </location>
    <ligand>
        <name>substrate</name>
    </ligand>
</feature>
<dbReference type="GO" id="GO:0005829">
    <property type="term" value="C:cytosol"/>
    <property type="evidence" value="ECO:0007669"/>
    <property type="project" value="TreeGrafter"/>
</dbReference>
<dbReference type="FunFam" id="3.20.20.70:FF:000016">
    <property type="entry name" value="Triosephosphate isomerase"/>
    <property type="match status" value="1"/>
</dbReference>
<gene>
    <name evidence="7" type="primary">tpiA</name>
    <name evidence="9" type="ORF">CVV64_17950</name>
</gene>
<dbReference type="GO" id="GO:0006094">
    <property type="term" value="P:gluconeogenesis"/>
    <property type="evidence" value="ECO:0007669"/>
    <property type="project" value="UniProtKB-UniRule"/>
</dbReference>
<dbReference type="UniPathway" id="UPA00109">
    <property type="reaction ID" value="UER00189"/>
</dbReference>
<dbReference type="GO" id="GO:0006096">
    <property type="term" value="P:glycolytic process"/>
    <property type="evidence" value="ECO:0007669"/>
    <property type="project" value="UniProtKB-UniRule"/>
</dbReference>
<comment type="pathway">
    <text evidence="1 7 8">Carbohydrate degradation; glycolysis; D-glyceraldehyde 3-phosphate from glycerone phosphate: step 1/1.</text>
</comment>
<keyword evidence="4 7" id="KW-0963">Cytoplasm</keyword>
<dbReference type="InterPro" id="IPR020861">
    <property type="entry name" value="Triosephosphate_isomerase_AS"/>
</dbReference>
<evidence type="ECO:0000256" key="1">
    <source>
        <dbReference type="ARBA" id="ARBA00004680"/>
    </source>
</evidence>
<dbReference type="PANTHER" id="PTHR21139">
    <property type="entry name" value="TRIOSEPHOSPHATE ISOMERASE"/>
    <property type="match status" value="1"/>
</dbReference>
<dbReference type="EC" id="5.3.1.1" evidence="7 8"/>
<keyword evidence="5 7" id="KW-0324">Glycolysis</keyword>
<evidence type="ECO:0000256" key="2">
    <source>
        <dbReference type="ARBA" id="ARBA00007422"/>
    </source>
</evidence>
<keyword evidence="6 7" id="KW-0413">Isomerase</keyword>
<dbReference type="PROSITE" id="PS51440">
    <property type="entry name" value="TIM_2"/>
    <property type="match status" value="1"/>
</dbReference>
<dbReference type="Proteomes" id="UP000233256">
    <property type="component" value="Unassembled WGS sequence"/>
</dbReference>
<dbReference type="InterPro" id="IPR035990">
    <property type="entry name" value="TIM_sf"/>
</dbReference>
<dbReference type="SUPFAM" id="SSF51351">
    <property type="entry name" value="Triosephosphate isomerase (TIM)"/>
    <property type="match status" value="1"/>
</dbReference>
<dbReference type="CDD" id="cd00311">
    <property type="entry name" value="TIM"/>
    <property type="match status" value="1"/>
</dbReference>
<dbReference type="NCBIfam" id="TIGR00419">
    <property type="entry name" value="tim"/>
    <property type="match status" value="1"/>
</dbReference>
<comment type="caution">
    <text evidence="9">The sequence shown here is derived from an EMBL/GenBank/DDBJ whole genome shotgun (WGS) entry which is preliminary data.</text>
</comment>
<keyword evidence="3 7" id="KW-0312">Gluconeogenesis</keyword>
<dbReference type="UniPathway" id="UPA00138"/>
<comment type="similarity">
    <text evidence="2 7 8">Belongs to the triosephosphate isomerase family.</text>
</comment>
<dbReference type="GO" id="GO:0019563">
    <property type="term" value="P:glycerol catabolic process"/>
    <property type="evidence" value="ECO:0007669"/>
    <property type="project" value="TreeGrafter"/>
</dbReference>
<dbReference type="InterPro" id="IPR000652">
    <property type="entry name" value="Triosephosphate_isomerase"/>
</dbReference>
<proteinExistence type="inferred from homology"/>
<dbReference type="InterPro" id="IPR022896">
    <property type="entry name" value="TrioseP_Isoase_bac/euk"/>
</dbReference>
<dbReference type="InterPro" id="IPR013785">
    <property type="entry name" value="Aldolase_TIM"/>
</dbReference>
<sequence>MQAARENRKILIQDDVRFTALALEVGTRDNVLITRATASPRPFVVAGNWKMNSDLAQTIELMTALGKGLSQSAVQACGAGRGHVVVAPPFTSLAIASRLVEGLPIQLGAQNLNHHDSGAHTGEVSASMLLSCGAGWVIIGHSERRAMGEDDALIAAKVAAAQAAGLKPILCVGESLIERENQRTFSVIRKQIAEGLAKATLQGLCIAYEPIWAIGTGVASRPDDASAVHSFIRDHIIRIYGESGGLVPILYGGSVTDENCSTYFAEADIDGALVGGASLRAGKFLTIIDQCVKARCGD</sequence>
<dbReference type="Pfam" id="PF00121">
    <property type="entry name" value="TIM"/>
    <property type="match status" value="1"/>
</dbReference>
<dbReference type="AlphaFoldDB" id="A0A2N1PJW7"/>
<evidence type="ECO:0000313" key="10">
    <source>
        <dbReference type="Proteomes" id="UP000233256"/>
    </source>
</evidence>
<dbReference type="HAMAP" id="MF_00147_B">
    <property type="entry name" value="TIM_B"/>
    <property type="match status" value="1"/>
</dbReference>